<dbReference type="InterPro" id="IPR001604">
    <property type="entry name" value="Endo_G_ENPP1-like_dom"/>
</dbReference>
<reference evidence="6" key="2">
    <citation type="submission" date="2025-09" db="UniProtKB">
        <authorList>
            <consortium name="Ensembl"/>
        </authorList>
    </citation>
    <scope>IDENTIFICATION</scope>
</reference>
<dbReference type="PANTHER" id="PTHR13966">
    <property type="entry name" value="ENDONUCLEASE RELATED"/>
    <property type="match status" value="1"/>
</dbReference>
<name>A0A673JAM9_9TELE</name>
<comment type="similarity">
    <text evidence="1">Belongs to the DNA/RNA non-specific endonuclease family.</text>
</comment>
<dbReference type="GO" id="GO:0005634">
    <property type="term" value="C:nucleus"/>
    <property type="evidence" value="ECO:0007669"/>
    <property type="project" value="TreeGrafter"/>
</dbReference>
<dbReference type="GO" id="GO:0005743">
    <property type="term" value="C:mitochondrial inner membrane"/>
    <property type="evidence" value="ECO:0007669"/>
    <property type="project" value="TreeGrafter"/>
</dbReference>
<evidence type="ECO:0000313" key="7">
    <source>
        <dbReference type="Proteomes" id="UP000472270"/>
    </source>
</evidence>
<feature type="active site" description="Proton acceptor" evidence="2">
    <location>
        <position position="82"/>
    </location>
</feature>
<organism evidence="6 7">
    <name type="scientific">Sinocyclocheilus rhinocerous</name>
    <dbReference type="NCBI Taxonomy" id="307959"/>
    <lineage>
        <taxon>Eukaryota</taxon>
        <taxon>Metazoa</taxon>
        <taxon>Chordata</taxon>
        <taxon>Craniata</taxon>
        <taxon>Vertebrata</taxon>
        <taxon>Euteleostomi</taxon>
        <taxon>Actinopterygii</taxon>
        <taxon>Neopterygii</taxon>
        <taxon>Teleostei</taxon>
        <taxon>Ostariophysi</taxon>
        <taxon>Cypriniformes</taxon>
        <taxon>Cyprinidae</taxon>
        <taxon>Cyprininae</taxon>
        <taxon>Sinocyclocheilus</taxon>
    </lineage>
</organism>
<evidence type="ECO:0000259" key="4">
    <source>
        <dbReference type="SMART" id="SM00477"/>
    </source>
</evidence>
<accession>A0A673JAM9</accession>
<dbReference type="AlphaFoldDB" id="A0A673JAM9"/>
<dbReference type="GO" id="GO:0046872">
    <property type="term" value="F:metal ion binding"/>
    <property type="evidence" value="ECO:0007669"/>
    <property type="project" value="UniProtKB-KW"/>
</dbReference>
<dbReference type="PANTHER" id="PTHR13966:SF5">
    <property type="entry name" value="ENDONUCLEASE G, MITOCHONDRIAL"/>
    <property type="match status" value="1"/>
</dbReference>
<dbReference type="SMART" id="SM00477">
    <property type="entry name" value="NUC"/>
    <property type="match status" value="1"/>
</dbReference>
<dbReference type="GO" id="GO:0000014">
    <property type="term" value="F:single-stranded DNA endodeoxyribonuclease activity"/>
    <property type="evidence" value="ECO:0007669"/>
    <property type="project" value="TreeGrafter"/>
</dbReference>
<keyword evidence="3" id="KW-0479">Metal-binding</keyword>
<dbReference type="Pfam" id="PF01223">
    <property type="entry name" value="Endonuclease_NS"/>
    <property type="match status" value="1"/>
</dbReference>
<evidence type="ECO:0000256" key="2">
    <source>
        <dbReference type="PIRSR" id="PIRSR640255-1"/>
    </source>
</evidence>
<sequence>MIHNEERRGERFGNIESHYKLIDGVPETENIFDDIMKKKSYVMSFNHQTRNANWVYEILNRDTTANNHVEPAPFGHNYHRGHLAAAANHRWCWEALDDADVIDNIVPQHRNLNTGPWLTLEDGCRRRATAQNNIRNVHVYSGPLYRRLMDPLMIQGKQVPSHFFKVIIEENVDGTVNQPDITIEDIQNATGLTFIVIRPNIQKLQYCLKVISCGNIDIFEDFPVILKSYFKRILICI</sequence>
<dbReference type="GO" id="GO:0003676">
    <property type="term" value="F:nucleic acid binding"/>
    <property type="evidence" value="ECO:0007669"/>
    <property type="project" value="InterPro"/>
</dbReference>
<evidence type="ECO:0000256" key="1">
    <source>
        <dbReference type="ARBA" id="ARBA00010052"/>
    </source>
</evidence>
<dbReference type="InterPro" id="IPR020821">
    <property type="entry name" value="ENPP1-3/EXOG-like_nuc-like"/>
</dbReference>
<dbReference type="InterPro" id="IPR044925">
    <property type="entry name" value="His-Me_finger_sf"/>
</dbReference>
<protein>
    <submittedName>
        <fullName evidence="6">Uncharacterized protein</fullName>
    </submittedName>
</protein>
<dbReference type="Gene3D" id="3.40.570.10">
    <property type="entry name" value="Extracellular Endonuclease, subunit A"/>
    <property type="match status" value="1"/>
</dbReference>
<dbReference type="SMART" id="SM00892">
    <property type="entry name" value="Endonuclease_NS"/>
    <property type="match status" value="1"/>
</dbReference>
<dbReference type="GO" id="GO:0004521">
    <property type="term" value="F:RNA endonuclease activity"/>
    <property type="evidence" value="ECO:0007669"/>
    <property type="project" value="TreeGrafter"/>
</dbReference>
<reference evidence="6" key="1">
    <citation type="submission" date="2025-08" db="UniProtKB">
        <authorList>
            <consortium name="Ensembl"/>
        </authorList>
    </citation>
    <scope>IDENTIFICATION</scope>
</reference>
<feature type="binding site" evidence="3">
    <location>
        <position position="113"/>
    </location>
    <ligand>
        <name>Mg(2+)</name>
        <dbReference type="ChEBI" id="CHEBI:18420"/>
        <note>catalytic</note>
    </ligand>
</feature>
<dbReference type="InterPro" id="IPR040255">
    <property type="entry name" value="Non-specific_endonuclease"/>
</dbReference>
<keyword evidence="7" id="KW-1185">Reference proteome</keyword>
<dbReference type="GO" id="GO:0006309">
    <property type="term" value="P:apoptotic DNA fragmentation"/>
    <property type="evidence" value="ECO:0007669"/>
    <property type="project" value="TreeGrafter"/>
</dbReference>
<dbReference type="Proteomes" id="UP000472270">
    <property type="component" value="Unassembled WGS sequence"/>
</dbReference>
<dbReference type="InterPro" id="IPR044929">
    <property type="entry name" value="DNA/RNA_non-sp_Endonuclease_sf"/>
</dbReference>
<evidence type="ECO:0000256" key="3">
    <source>
        <dbReference type="PIRSR" id="PIRSR640255-2"/>
    </source>
</evidence>
<evidence type="ECO:0000313" key="6">
    <source>
        <dbReference type="Ensembl" id="ENSSRHP00000048689.1"/>
    </source>
</evidence>
<feature type="domain" description="ENPP1-3/EXOG-like endonuclease/phosphodiesterase" evidence="4">
    <location>
        <begin position="38"/>
        <end position="201"/>
    </location>
</feature>
<feature type="domain" description="DNA/RNA non-specific endonuclease/pyrophosphatase/phosphodiesterase" evidence="5">
    <location>
        <begin position="37"/>
        <end position="204"/>
    </location>
</feature>
<evidence type="ECO:0000259" key="5">
    <source>
        <dbReference type="SMART" id="SM00892"/>
    </source>
</evidence>
<proteinExistence type="inferred from homology"/>
<dbReference type="SUPFAM" id="SSF54060">
    <property type="entry name" value="His-Me finger endonucleases"/>
    <property type="match status" value="1"/>
</dbReference>
<dbReference type="Ensembl" id="ENSSRHT00000050060.1">
    <property type="protein sequence ID" value="ENSSRHP00000048689.1"/>
    <property type="gene ID" value="ENSSRHG00000024518.1"/>
</dbReference>